<feature type="chain" id="PRO_5008619330" evidence="1">
    <location>
        <begin position="29"/>
        <end position="193"/>
    </location>
</feature>
<sequence>MAPGEINCLAPLAVATTILYLLVRPSSASSPECRWPDRSEFIDNEILKVFDNLQPKEQHQDDCLFEIPDSDFIHNRSRGEAAAIVFAVYKETLSFYKKKVPRKLLKLLLRRSRSAFNTKCRSAFNTKCRSAFNTKCHSAFNTKCRSAFNTKCRSAFNTKCRSAFNTKCRSAFNTKCRSAFITKCCSAFNTKCS</sequence>
<proteinExistence type="predicted"/>
<dbReference type="AlphaFoldDB" id="A0A1B8XW15"/>
<reference evidence="2" key="3">
    <citation type="submission" date="2016-05" db="EMBL/GenBank/DDBJ databases">
        <title>WGS assembly of Xenopus tropicalis.</title>
        <authorList>
            <person name="Sessions A."/>
            <person name="Jenkins J."/>
            <person name="Mitros T."/>
            <person name="Lyons J.T."/>
            <person name="Dichmann D.S."/>
            <person name="Robert J."/>
            <person name="Harland R.M."/>
            <person name="Rokhsar D.S."/>
        </authorList>
    </citation>
    <scope>NUCLEOTIDE SEQUENCE</scope>
    <source>
        <strain evidence="2">Nigerian</strain>
    </source>
</reference>
<feature type="signal peptide" evidence="1">
    <location>
        <begin position="1"/>
        <end position="28"/>
    </location>
</feature>
<organism evidence="2">
    <name type="scientific">Xenopus tropicalis</name>
    <name type="common">Western clawed frog</name>
    <name type="synonym">Silurana tropicalis</name>
    <dbReference type="NCBI Taxonomy" id="8364"/>
    <lineage>
        <taxon>Eukaryota</taxon>
        <taxon>Metazoa</taxon>
        <taxon>Chordata</taxon>
        <taxon>Craniata</taxon>
        <taxon>Vertebrata</taxon>
        <taxon>Euteleostomi</taxon>
        <taxon>Amphibia</taxon>
        <taxon>Batrachia</taxon>
        <taxon>Anura</taxon>
        <taxon>Pipoidea</taxon>
        <taxon>Pipidae</taxon>
        <taxon>Xenopodinae</taxon>
        <taxon>Xenopus</taxon>
        <taxon>Silurana</taxon>
    </lineage>
</organism>
<evidence type="ECO:0000256" key="1">
    <source>
        <dbReference type="SAM" id="SignalP"/>
    </source>
</evidence>
<reference evidence="2" key="2">
    <citation type="journal article" date="2010" name="Science">
        <title>The genome of the Western clawed frog Xenopus tropicalis.</title>
        <authorList>
            <person name="Hellsten U."/>
            <person name="Harland R.M."/>
            <person name="Gilchrist M.J."/>
            <person name="Hendrix D."/>
            <person name="Jurka J."/>
            <person name="Kapitonov V."/>
            <person name="Ovcharenko I."/>
            <person name="Putnam N.H."/>
            <person name="Shu S."/>
            <person name="Taher L."/>
            <person name="Blitz I.L."/>
            <person name="Blumberg B."/>
            <person name="Dichmann D.S."/>
            <person name="Dubchak I."/>
            <person name="Amaya E."/>
            <person name="Detter J.C."/>
            <person name="Fletcher R."/>
            <person name="Gerhard D.S."/>
            <person name="Goodstein D."/>
            <person name="Graves T."/>
            <person name="Grigoriev I.V."/>
            <person name="Grimwood J."/>
            <person name="Kawashima T."/>
            <person name="Lindquist E."/>
            <person name="Lucas S.M."/>
            <person name="Mead P.E."/>
            <person name="Mitros T."/>
            <person name="Ogino H."/>
            <person name="Ohta Y."/>
            <person name="Poliakov A.V."/>
            <person name="Pollet N."/>
            <person name="Robert J."/>
            <person name="Salamov A."/>
            <person name="Sater A.K."/>
            <person name="Schmutz J."/>
            <person name="Terry A."/>
            <person name="Vize P.D."/>
            <person name="Warren W.C."/>
            <person name="Wells D."/>
            <person name="Wills A."/>
            <person name="Wilson R.K."/>
            <person name="Zimmerman L.B."/>
            <person name="Zorn A.M."/>
            <person name="Grainger R."/>
            <person name="Grammer T."/>
            <person name="Khokha M.K."/>
            <person name="Richardson P.M."/>
            <person name="Rokhsar D.S."/>
        </authorList>
    </citation>
    <scope>NUCLEOTIDE SEQUENCE [LARGE SCALE GENOMIC DNA]</scope>
    <source>
        <strain evidence="2">Nigerian</strain>
    </source>
</reference>
<keyword evidence="1" id="KW-0732">Signal</keyword>
<gene>
    <name evidence="2" type="ORF">XENTR_v90031001mg</name>
</gene>
<name>A0A1B8XW15_XENTR</name>
<evidence type="ECO:0000313" key="2">
    <source>
        <dbReference type="EMBL" id="OCA14864.1"/>
    </source>
</evidence>
<accession>A0A1B8XW15</accession>
<reference evidence="2" key="1">
    <citation type="submission" date="2009-11" db="EMBL/GenBank/DDBJ databases">
        <authorList>
            <consortium name="US DOE Joint Genome Institute (JGI-PGF)"/>
            <person name="Ottilar R."/>
            <person name="Schmutz J."/>
            <person name="Salamov A."/>
            <person name="Cheng J.F."/>
            <person name="Lucas S."/>
            <person name="Pitluck S."/>
            <person name="Gundlach H."/>
            <person name="Guo Y."/>
            <person name="Haberer G."/>
            <person name="Nasrallah J."/>
            <person name="Mayer K.F.X."/>
            <person name="van de Peer Y."/>
            <person name="Weigel D."/>
            <person name="Grigoriev I.V."/>
        </authorList>
    </citation>
    <scope>NUCLEOTIDE SEQUENCE</scope>
    <source>
        <strain evidence="2">Nigerian</strain>
    </source>
</reference>
<protein>
    <submittedName>
        <fullName evidence="2">Uncharacterized protein</fullName>
    </submittedName>
</protein>
<dbReference type="EMBL" id="KV461113">
    <property type="protein sequence ID" value="OCA14864.1"/>
    <property type="molecule type" value="Genomic_DNA"/>
</dbReference>